<evidence type="ECO:0000313" key="2">
    <source>
        <dbReference type="Proteomes" id="UP000189161"/>
    </source>
</evidence>
<name>A0A1V3IXB7_9PAST</name>
<reference evidence="1 2" key="1">
    <citation type="submission" date="2016-10" db="EMBL/GenBank/DDBJ databases">
        <title>Rodentibacter gen. nov. and new species.</title>
        <authorList>
            <person name="Christensen H."/>
        </authorList>
    </citation>
    <scope>NUCLEOTIDE SEQUENCE [LARGE SCALE GENOMIC DNA]</scope>
    <source>
        <strain evidence="1 2">H1987082031</strain>
    </source>
</reference>
<evidence type="ECO:0000313" key="1">
    <source>
        <dbReference type="EMBL" id="OOF46935.1"/>
    </source>
</evidence>
<dbReference type="Proteomes" id="UP000189161">
    <property type="component" value="Unassembled WGS sequence"/>
</dbReference>
<dbReference type="RefSeq" id="WP_077478654.1">
    <property type="nucleotide sequence ID" value="NZ_MLHL01000061.1"/>
</dbReference>
<dbReference type="Pfam" id="PF10123">
    <property type="entry name" value="Mu-like_Pro"/>
    <property type="match status" value="1"/>
</dbReference>
<keyword evidence="2" id="KW-1185">Reference proteome</keyword>
<dbReference type="InterPro" id="IPR012106">
    <property type="entry name" value="Phage_Mu_Gp1"/>
</dbReference>
<gene>
    <name evidence="1" type="ORF">BKK52_10515</name>
</gene>
<protein>
    <recommendedName>
        <fullName evidence="3">I protein</fullName>
    </recommendedName>
</protein>
<sequence length="346" mass="37817">MHIKPIALSFELNKKTNGRIQLFPFGRFYSQDERTEGAGGWYVDDSNGYALADQINQLKIKLMIDYEHQTLFIKDNGKPNPAAGWMETAEYIPGEGIFVDVDWTKKAHKQIQDGEYRYISPMFLSAKDGKVTKVLNAALVNRPACHDLAEAIAFSSQFNQQQKDNSMLELLCQLFGVKDATEDEMKQKLTALSAAKGDSPVALSDVYGKLKEKDGEVVALSAKVGAEPDPSKYVPLSMMKDVQDKLAALSAQVQSDKVADLIQTALSDGRLLPSQKDWAEKLGKADVTALSDYLAVATPNQALAGGSQAKEDPNQKVVALSAGEAAAARALGMTEAEFIEEHKEKK</sequence>
<proteinExistence type="predicted"/>
<comment type="caution">
    <text evidence="1">The sequence shown here is derived from an EMBL/GenBank/DDBJ whole genome shotgun (WGS) entry which is preliminary data.</text>
</comment>
<dbReference type="AlphaFoldDB" id="A0A1V3IXB7"/>
<accession>A0A1V3IXB7</accession>
<dbReference type="PIRSF" id="PIRSF016624">
    <property type="entry name" value="Mu_prophg_I"/>
    <property type="match status" value="1"/>
</dbReference>
<dbReference type="OrthoDB" id="2043985at2"/>
<dbReference type="EMBL" id="MLHL01000061">
    <property type="protein sequence ID" value="OOF46935.1"/>
    <property type="molecule type" value="Genomic_DNA"/>
</dbReference>
<evidence type="ECO:0008006" key="3">
    <source>
        <dbReference type="Google" id="ProtNLM"/>
    </source>
</evidence>
<organism evidence="1 2">
    <name type="scientific">Rodentibacter trehalosifermentans</name>
    <dbReference type="NCBI Taxonomy" id="1908263"/>
    <lineage>
        <taxon>Bacteria</taxon>
        <taxon>Pseudomonadati</taxon>
        <taxon>Pseudomonadota</taxon>
        <taxon>Gammaproteobacteria</taxon>
        <taxon>Pasteurellales</taxon>
        <taxon>Pasteurellaceae</taxon>
        <taxon>Rodentibacter</taxon>
    </lineage>
</organism>